<reference evidence="1 2" key="1">
    <citation type="submission" date="2019-10" db="EMBL/GenBank/DDBJ databases">
        <title>Streptomyces sp. strain GY16 isolated from leaves of Broussonetia papyrifera.</title>
        <authorList>
            <person name="Mo P."/>
        </authorList>
    </citation>
    <scope>NUCLEOTIDE SEQUENCE [LARGE SCALE GENOMIC DNA]</scope>
    <source>
        <strain evidence="1 2">GY16</strain>
    </source>
</reference>
<dbReference type="AlphaFoldDB" id="A0A5P8KEG0"/>
<proteinExistence type="predicted"/>
<protein>
    <submittedName>
        <fullName evidence="1">Uncharacterized protein</fullName>
    </submittedName>
</protein>
<accession>A0A5P8KEG0</accession>
<organism evidence="1 2">
    <name type="scientific">Streptomyces phaeolivaceus</name>
    <dbReference type="NCBI Taxonomy" id="2653200"/>
    <lineage>
        <taxon>Bacteria</taxon>
        <taxon>Bacillati</taxon>
        <taxon>Actinomycetota</taxon>
        <taxon>Actinomycetes</taxon>
        <taxon>Kitasatosporales</taxon>
        <taxon>Streptomycetaceae</taxon>
        <taxon>Streptomyces</taxon>
    </lineage>
</organism>
<gene>
    <name evidence="1" type="ORF">F9278_41135</name>
</gene>
<dbReference type="SUPFAM" id="SSF52440">
    <property type="entry name" value="PreATP-grasp domain"/>
    <property type="match status" value="1"/>
</dbReference>
<name>A0A5P8KEG0_9ACTN</name>
<dbReference type="GO" id="GO:0005524">
    <property type="term" value="F:ATP binding"/>
    <property type="evidence" value="ECO:0007669"/>
    <property type="project" value="InterPro"/>
</dbReference>
<dbReference type="PANTHER" id="PTHR23132:SF23">
    <property type="entry name" value="D-ALANINE--D-ALANINE LIGASE B"/>
    <property type="match status" value="1"/>
</dbReference>
<dbReference type="InterPro" id="IPR013815">
    <property type="entry name" value="ATP_grasp_subdomain_1"/>
</dbReference>
<keyword evidence="2" id="KW-1185">Reference proteome</keyword>
<dbReference type="InterPro" id="IPR016185">
    <property type="entry name" value="PreATP-grasp_dom_sf"/>
</dbReference>
<dbReference type="Gene3D" id="3.40.50.20">
    <property type="match status" value="1"/>
</dbReference>
<sequence length="188" mass="19044">MDREAEVSGQWSYSRARRRCGIRVPLTCSTTHRFGCGTKLAALDGAQAAFLAIAGRGAEDGRVQGLLETLGVPYAGSGVPASAIGMNKHAAKTVVSAAGVRVPSGVLVDATADRQQARSRPYRSGSSWPGPRPISRRCLSWAAPPVAVTHAGVGHALFGAPGRGGSSTPTAAPAAAGSCCAYGTSSTP</sequence>
<dbReference type="KEGG" id="sphv:F9278_41135"/>
<dbReference type="PANTHER" id="PTHR23132">
    <property type="entry name" value="D-ALANINE--D-ALANINE LIGASE"/>
    <property type="match status" value="1"/>
</dbReference>
<dbReference type="EMBL" id="CP045096">
    <property type="protein sequence ID" value="QFR01532.1"/>
    <property type="molecule type" value="Genomic_DNA"/>
</dbReference>
<evidence type="ECO:0000313" key="2">
    <source>
        <dbReference type="Proteomes" id="UP000327294"/>
    </source>
</evidence>
<evidence type="ECO:0000313" key="1">
    <source>
        <dbReference type="EMBL" id="QFR01532.1"/>
    </source>
</evidence>
<dbReference type="GO" id="GO:0008716">
    <property type="term" value="F:D-alanine-D-alanine ligase activity"/>
    <property type="evidence" value="ECO:0007669"/>
    <property type="project" value="TreeGrafter"/>
</dbReference>
<dbReference type="Gene3D" id="3.30.470.20">
    <property type="entry name" value="ATP-grasp fold, B domain"/>
    <property type="match status" value="1"/>
</dbReference>
<dbReference type="Proteomes" id="UP000327294">
    <property type="component" value="Chromosome"/>
</dbReference>
<dbReference type="Gene3D" id="3.30.1490.20">
    <property type="entry name" value="ATP-grasp fold, A domain"/>
    <property type="match status" value="1"/>
</dbReference>